<dbReference type="InterPro" id="IPR023016">
    <property type="entry name" value="HisA/PriA"/>
</dbReference>
<evidence type="ECO:0000256" key="3">
    <source>
        <dbReference type="ARBA" id="ARBA00005133"/>
    </source>
</evidence>
<evidence type="ECO:0000256" key="14">
    <source>
        <dbReference type="RuleBase" id="RU003658"/>
    </source>
</evidence>
<keyword evidence="16" id="KW-1185">Reference proteome</keyword>
<evidence type="ECO:0000313" key="16">
    <source>
        <dbReference type="Proteomes" id="UP001529275"/>
    </source>
</evidence>
<evidence type="ECO:0000256" key="10">
    <source>
        <dbReference type="ARBA" id="ARBA00023235"/>
    </source>
</evidence>
<dbReference type="Pfam" id="PF00977">
    <property type="entry name" value="His_biosynth"/>
    <property type="match status" value="1"/>
</dbReference>
<dbReference type="NCBIfam" id="TIGR00007">
    <property type="entry name" value="1-(5-phosphoribosyl)-5-[(5-phosphoribosylamino)methylideneamino]imidazole-4-carboxamide isomerase"/>
    <property type="match status" value="1"/>
</dbReference>
<dbReference type="EMBL" id="JAUDCK010000022">
    <property type="protein sequence ID" value="MDM8196088.1"/>
    <property type="molecule type" value="Genomic_DNA"/>
</dbReference>
<evidence type="ECO:0000256" key="1">
    <source>
        <dbReference type="ARBA" id="ARBA00000901"/>
    </source>
</evidence>
<evidence type="ECO:0000256" key="6">
    <source>
        <dbReference type="ARBA" id="ARBA00018464"/>
    </source>
</evidence>
<dbReference type="PANTHER" id="PTHR43090">
    <property type="entry name" value="1-(5-PHOSPHORIBOSYL)-5-[(5-PHOSPHORIBOSYLAMINO)METHYLIDENEAMINO] IMIDAZOLE-4-CARBOXAMIDE ISOMERASE"/>
    <property type="match status" value="1"/>
</dbReference>
<evidence type="ECO:0000313" key="15">
    <source>
        <dbReference type="EMBL" id="MDM8196088.1"/>
    </source>
</evidence>
<dbReference type="InterPro" id="IPR011060">
    <property type="entry name" value="RibuloseP-bd_barrel"/>
</dbReference>
<comment type="similarity">
    <text evidence="4 12 13">Belongs to the HisA/HisF family.</text>
</comment>
<dbReference type="Proteomes" id="UP001529275">
    <property type="component" value="Unassembled WGS sequence"/>
</dbReference>
<keyword evidence="8 12" id="KW-0028">Amino-acid biosynthesis</keyword>
<evidence type="ECO:0000256" key="5">
    <source>
        <dbReference type="ARBA" id="ARBA00012550"/>
    </source>
</evidence>
<name>A0ABT7UIW7_9FIRM</name>
<feature type="active site" description="Proton acceptor" evidence="12">
    <location>
        <position position="8"/>
    </location>
</feature>
<reference evidence="16" key="1">
    <citation type="submission" date="2023-06" db="EMBL/GenBank/DDBJ databases">
        <title>Identification and characterization of horizontal gene transfer across gut microbiota members of farm animals based on homology search.</title>
        <authorList>
            <person name="Zeman M."/>
            <person name="Kubasova T."/>
            <person name="Jahodarova E."/>
            <person name="Nykrynova M."/>
            <person name="Rychlik I."/>
        </authorList>
    </citation>
    <scope>NUCLEOTIDE SEQUENCE [LARGE SCALE GENOMIC DNA]</scope>
    <source>
        <strain evidence="16">ET341</strain>
    </source>
</reference>
<proteinExistence type="inferred from homology"/>
<keyword evidence="10 12" id="KW-0413">Isomerase</keyword>
<comment type="pathway">
    <text evidence="3 12 14">Amino-acid biosynthesis; L-histidine biosynthesis; L-histidine from 5-phospho-alpha-D-ribose 1-diphosphate: step 4/9.</text>
</comment>
<dbReference type="InterPro" id="IPR044524">
    <property type="entry name" value="Isoase_HisA-like"/>
</dbReference>
<dbReference type="CDD" id="cd04732">
    <property type="entry name" value="HisA"/>
    <property type="match status" value="1"/>
</dbReference>
<dbReference type="HAMAP" id="MF_01014">
    <property type="entry name" value="HisA"/>
    <property type="match status" value="1"/>
</dbReference>
<reference evidence="15 16" key="2">
    <citation type="submission" date="2023-06" db="EMBL/GenBank/DDBJ databases">
        <authorList>
            <person name="Zeman M."/>
            <person name="Kubasova T."/>
            <person name="Jahodarova E."/>
            <person name="Nykrynova M."/>
            <person name="Rychlik I."/>
        </authorList>
    </citation>
    <scope>NUCLEOTIDE SEQUENCE [LARGE SCALE GENOMIC DNA]</scope>
    <source>
        <strain evidence="15 16">ET341</strain>
    </source>
</reference>
<dbReference type="EC" id="5.3.1.16" evidence="5 12"/>
<evidence type="ECO:0000256" key="8">
    <source>
        <dbReference type="ARBA" id="ARBA00022605"/>
    </source>
</evidence>
<dbReference type="SUPFAM" id="SSF51366">
    <property type="entry name" value="Ribulose-phoshate binding barrel"/>
    <property type="match status" value="1"/>
</dbReference>
<comment type="subcellular location">
    <subcellularLocation>
        <location evidence="2 12 14">Cytoplasm</location>
    </subcellularLocation>
</comment>
<evidence type="ECO:0000256" key="12">
    <source>
        <dbReference type="HAMAP-Rule" id="MF_01014"/>
    </source>
</evidence>
<gene>
    <name evidence="12 15" type="primary">hisA</name>
    <name evidence="15" type="ORF">QUV98_07155</name>
</gene>
<dbReference type="InterPro" id="IPR013785">
    <property type="entry name" value="Aldolase_TIM"/>
</dbReference>
<evidence type="ECO:0000256" key="13">
    <source>
        <dbReference type="RuleBase" id="RU003657"/>
    </source>
</evidence>
<feature type="active site" description="Proton donor" evidence="12">
    <location>
        <position position="131"/>
    </location>
</feature>
<dbReference type="RefSeq" id="WP_289527778.1">
    <property type="nucleotide sequence ID" value="NZ_JAUDCK010000022.1"/>
</dbReference>
<evidence type="ECO:0000256" key="9">
    <source>
        <dbReference type="ARBA" id="ARBA00023102"/>
    </source>
</evidence>
<keyword evidence="7 12" id="KW-0963">Cytoplasm</keyword>
<sequence>MIIIPAIDLKDGEAVRLYKGDYQQKTVYSSSPETLALQFQNMGANYLHVVDLDGAKDGTTTNLSTIQKIRQTISIPIEVGGGIRTMDTVELYLEKIGIDRVILGTAAIENPEFLKTALKKYGAKRIVVGVDIKDGFVSTSGWLVNTQIYYLDFLQELEKMGVQYIVCTDISKDGTLQGPSFHIYQKIKDTTSLHCIVSGGVKGAEDILEAARQGYYGCIVGKAYYEGQIDLKEVISCLPKESFPV</sequence>
<dbReference type="Gene3D" id="3.20.20.70">
    <property type="entry name" value="Aldolase class I"/>
    <property type="match status" value="1"/>
</dbReference>
<evidence type="ECO:0000256" key="7">
    <source>
        <dbReference type="ARBA" id="ARBA00022490"/>
    </source>
</evidence>
<comment type="catalytic activity">
    <reaction evidence="1 12 14">
        <text>1-(5-phospho-beta-D-ribosyl)-5-[(5-phospho-beta-D-ribosylamino)methylideneamino]imidazole-4-carboxamide = 5-[(5-phospho-1-deoxy-D-ribulos-1-ylimino)methylamino]-1-(5-phospho-beta-D-ribosyl)imidazole-4-carboxamide</text>
        <dbReference type="Rhea" id="RHEA:15469"/>
        <dbReference type="ChEBI" id="CHEBI:58435"/>
        <dbReference type="ChEBI" id="CHEBI:58525"/>
        <dbReference type="EC" id="5.3.1.16"/>
    </reaction>
</comment>
<dbReference type="InterPro" id="IPR006063">
    <property type="entry name" value="HisA_bact_arch"/>
</dbReference>
<evidence type="ECO:0000256" key="4">
    <source>
        <dbReference type="ARBA" id="ARBA00009667"/>
    </source>
</evidence>
<dbReference type="PANTHER" id="PTHR43090:SF2">
    <property type="entry name" value="1-(5-PHOSPHORIBOSYL)-5-[(5-PHOSPHORIBOSYLAMINO)METHYLIDENEAMINO] IMIDAZOLE-4-CARBOXAMIDE ISOMERASE"/>
    <property type="match status" value="1"/>
</dbReference>
<accession>A0ABT7UIW7</accession>
<dbReference type="InterPro" id="IPR006062">
    <property type="entry name" value="His_biosynth"/>
</dbReference>
<comment type="caution">
    <text evidence="15">The sequence shown here is derived from an EMBL/GenBank/DDBJ whole genome shotgun (WGS) entry which is preliminary data.</text>
</comment>
<organism evidence="15 16">
    <name type="scientific">Massilimicrobiota timonensis</name>
    <dbReference type="NCBI Taxonomy" id="1776392"/>
    <lineage>
        <taxon>Bacteria</taxon>
        <taxon>Bacillati</taxon>
        <taxon>Bacillota</taxon>
        <taxon>Erysipelotrichia</taxon>
        <taxon>Erysipelotrichales</taxon>
        <taxon>Erysipelotrichaceae</taxon>
        <taxon>Massilimicrobiota</taxon>
    </lineage>
</organism>
<keyword evidence="9 12" id="KW-0368">Histidine biosynthesis</keyword>
<protein>
    <recommendedName>
        <fullName evidence="6 12">1-(5-phosphoribosyl)-5-[(5-phosphoribosylamino)methylideneamino] imidazole-4-carboxamide isomerase</fullName>
        <ecNumber evidence="5 12">5.3.1.16</ecNumber>
    </recommendedName>
    <alternativeName>
        <fullName evidence="11 12">Phosphoribosylformimino-5-aminoimidazole carboxamide ribotide isomerase</fullName>
    </alternativeName>
</protein>
<evidence type="ECO:0000256" key="2">
    <source>
        <dbReference type="ARBA" id="ARBA00004496"/>
    </source>
</evidence>
<dbReference type="GO" id="GO:0003949">
    <property type="term" value="F:1-(5-phosphoribosyl)-5-[(5-phosphoribosylamino)methylideneamino]imidazole-4-carboxamide isomerase activity"/>
    <property type="evidence" value="ECO:0007669"/>
    <property type="project" value="UniProtKB-EC"/>
</dbReference>
<evidence type="ECO:0000256" key="11">
    <source>
        <dbReference type="ARBA" id="ARBA00030547"/>
    </source>
</evidence>